<dbReference type="CDD" id="cd02197">
    <property type="entry name" value="HypE"/>
    <property type="match status" value="1"/>
</dbReference>
<dbReference type="PIRSF" id="PIRSF005644">
    <property type="entry name" value="Hdrgns_mtr_HypE"/>
    <property type="match status" value="1"/>
</dbReference>
<evidence type="ECO:0000256" key="1">
    <source>
        <dbReference type="ARBA" id="ARBA00006243"/>
    </source>
</evidence>
<dbReference type="NCBIfam" id="TIGR02124">
    <property type="entry name" value="hypE"/>
    <property type="match status" value="1"/>
</dbReference>
<dbReference type="Proteomes" id="UP000269883">
    <property type="component" value="Chromosome"/>
</dbReference>
<evidence type="ECO:0000259" key="3">
    <source>
        <dbReference type="Pfam" id="PF02769"/>
    </source>
</evidence>
<feature type="domain" description="PurM-like C-terminal" evidence="3">
    <location>
        <begin position="161"/>
        <end position="313"/>
    </location>
</feature>
<comment type="similarity">
    <text evidence="1">Belongs to the HypE family.</text>
</comment>
<dbReference type="InterPro" id="IPR011854">
    <property type="entry name" value="HypE"/>
</dbReference>
<reference evidence="4 5" key="1">
    <citation type="journal article" date="2018" name="Sci. Adv.">
        <title>Multi-heme cytochromes provide a pathway for survival in energy-limited environments.</title>
        <authorList>
            <person name="Deng X."/>
            <person name="Dohmae N."/>
            <person name="Nealson K.H."/>
            <person name="Hashimoto K."/>
            <person name="Okamoto A."/>
        </authorList>
    </citation>
    <scope>NUCLEOTIDE SEQUENCE [LARGE SCALE GENOMIC DNA]</scope>
    <source>
        <strain evidence="4 5">IS5</strain>
    </source>
</reference>
<dbReference type="SUPFAM" id="SSF55326">
    <property type="entry name" value="PurM N-terminal domain-like"/>
    <property type="match status" value="1"/>
</dbReference>
<dbReference type="EMBL" id="AP017378">
    <property type="protein sequence ID" value="BBD07989.1"/>
    <property type="molecule type" value="Genomic_DNA"/>
</dbReference>
<dbReference type="PANTHER" id="PTHR30303:SF0">
    <property type="entry name" value="CARBAMOYL DEHYDRATASE HYPE"/>
    <property type="match status" value="1"/>
</dbReference>
<dbReference type="PANTHER" id="PTHR30303">
    <property type="entry name" value="HYDROGENASE ISOENZYMES FORMATION PROTEIN HYPE"/>
    <property type="match status" value="1"/>
</dbReference>
<dbReference type="Pfam" id="PF02769">
    <property type="entry name" value="AIRS_C"/>
    <property type="match status" value="1"/>
</dbReference>
<keyword evidence="5" id="KW-1185">Reference proteome</keyword>
<dbReference type="InterPro" id="IPR010918">
    <property type="entry name" value="PurM-like_C_dom"/>
</dbReference>
<evidence type="ECO:0000313" key="5">
    <source>
        <dbReference type="Proteomes" id="UP000269883"/>
    </source>
</evidence>
<dbReference type="GO" id="GO:0051604">
    <property type="term" value="P:protein maturation"/>
    <property type="evidence" value="ECO:0007669"/>
    <property type="project" value="TreeGrafter"/>
</dbReference>
<evidence type="ECO:0000259" key="2">
    <source>
        <dbReference type="Pfam" id="PF00586"/>
    </source>
</evidence>
<dbReference type="KEGG" id="dfl:DFE_1263"/>
<dbReference type="Gene3D" id="3.90.650.10">
    <property type="entry name" value="PurM-like C-terminal domain"/>
    <property type="match status" value="1"/>
</dbReference>
<name>A0A2Z6AXM0_9BACT</name>
<dbReference type="InterPro" id="IPR036676">
    <property type="entry name" value="PurM-like_C_sf"/>
</dbReference>
<evidence type="ECO:0000313" key="4">
    <source>
        <dbReference type="EMBL" id="BBD07989.1"/>
    </source>
</evidence>
<accession>A0A2Z6AXM0</accession>
<feature type="domain" description="PurM-like N-terminal" evidence="2">
    <location>
        <begin position="38"/>
        <end position="149"/>
    </location>
</feature>
<proteinExistence type="inferred from homology"/>
<sequence>MDDKRILLDYGSGGKASQRLISELFMHHFDNPMLTQMDDAAFLNIQGPLSMSTDTFTVDPIFFPGGNIGSLAVHGTVNDVAMLGAKPLYLSCAYIIEEGLEFSVLEEIVISMAKAAKEAGVAIVTGDTKVVPKGTVDKIFINTTGVGQMIVEDYPSGSKARPGDAVIISGTMGDHGLTILAQREGLTFDTPVESDCASLNGLTQRLIEEVGDIHVLRDPTRGGLATTLNEIAGQSGVGIDVEEDAIPVNDGVRSGCSFLGMDPLYLANEGKLICILPGDKADKALELLRSEPLGTGAVCIGTVTEDNAGKVILVTPLGGRRMLNMLEGEQLPRIC</sequence>
<dbReference type="InterPro" id="IPR016188">
    <property type="entry name" value="PurM-like_N"/>
</dbReference>
<dbReference type="AlphaFoldDB" id="A0A2Z6AXM0"/>
<protein>
    <submittedName>
        <fullName evidence="4">Hydrogenase expression/formation protein HypE</fullName>
    </submittedName>
</protein>
<dbReference type="Pfam" id="PF00586">
    <property type="entry name" value="AIRS"/>
    <property type="match status" value="1"/>
</dbReference>
<gene>
    <name evidence="4" type="ORF">DFE_1263</name>
</gene>
<dbReference type="OrthoDB" id="9801934at2"/>
<organism evidence="4 5">
    <name type="scientific">Desulfovibrio ferrophilus</name>
    <dbReference type="NCBI Taxonomy" id="241368"/>
    <lineage>
        <taxon>Bacteria</taxon>
        <taxon>Pseudomonadati</taxon>
        <taxon>Thermodesulfobacteriota</taxon>
        <taxon>Desulfovibrionia</taxon>
        <taxon>Desulfovibrionales</taxon>
        <taxon>Desulfovibrionaceae</taxon>
        <taxon>Desulfovibrio</taxon>
    </lineage>
</organism>
<dbReference type="SUPFAM" id="SSF56042">
    <property type="entry name" value="PurM C-terminal domain-like"/>
    <property type="match status" value="1"/>
</dbReference>
<dbReference type="Gene3D" id="3.30.1330.10">
    <property type="entry name" value="PurM-like, N-terminal domain"/>
    <property type="match status" value="1"/>
</dbReference>
<dbReference type="InterPro" id="IPR036921">
    <property type="entry name" value="PurM-like_N_sf"/>
</dbReference>
<dbReference type="RefSeq" id="WP_126377721.1">
    <property type="nucleotide sequence ID" value="NZ_AP017378.1"/>
</dbReference>